<dbReference type="AlphaFoldDB" id="A0A7Z2T6V6"/>
<keyword evidence="4" id="KW-0406">Ion transport</keyword>
<evidence type="ECO:0000256" key="3">
    <source>
        <dbReference type="ARBA" id="ARBA00022448"/>
    </source>
</evidence>
<keyword evidence="9" id="KW-1185">Reference proteome</keyword>
<dbReference type="KEGG" id="vas:GT360_17605"/>
<keyword evidence="5 6" id="KW-0732">Signal</keyword>
<dbReference type="InterPro" id="IPR002491">
    <property type="entry name" value="ABC_transptr_periplasmic_BD"/>
</dbReference>
<evidence type="ECO:0000256" key="5">
    <source>
        <dbReference type="ARBA" id="ARBA00022729"/>
    </source>
</evidence>
<dbReference type="InterPro" id="IPR051313">
    <property type="entry name" value="Bact_iron-sidero_bind"/>
</dbReference>
<sequence>MTPPFRLLVITLRALCLILICSSTLAAKEQKDDLGKAVTVLSPEITPRIASVSSFGAELSLALGFSPVAVSQPVEAFPSYLSNLKEVRSLGSRSNTNFTELYNAQPNLVVGLRRMVEPYYQRFNEIAPVLAFDLVTLENSIRAVEITSQSIGKSSEGKQLNACFQETIETMQRLIGKQEMTGIFLTSAGVTPRAYYSHFMTVALMEKLNINNANGASPYQASMPFSGQVGMEWLVKLDPDIIFMYENSKPQYTQSRVWQSLKAVQNSRVYTVDMTWREPEGPYSRLWVAMDIANKAYPELFAPPSVQKVNDALCQ</sequence>
<gene>
    <name evidence="8" type="ORF">GT360_17605</name>
</gene>
<evidence type="ECO:0000259" key="7">
    <source>
        <dbReference type="PROSITE" id="PS50983"/>
    </source>
</evidence>
<evidence type="ECO:0000256" key="6">
    <source>
        <dbReference type="SAM" id="SignalP"/>
    </source>
</evidence>
<feature type="chain" id="PRO_5030815990" evidence="6">
    <location>
        <begin position="27"/>
        <end position="315"/>
    </location>
</feature>
<comment type="subcellular location">
    <subcellularLocation>
        <location evidence="1">Cell envelope</location>
    </subcellularLocation>
</comment>
<dbReference type="EMBL" id="CP047476">
    <property type="protein sequence ID" value="QIA65355.1"/>
    <property type="molecule type" value="Genomic_DNA"/>
</dbReference>
<comment type="similarity">
    <text evidence="2">Belongs to the bacterial solute-binding protein 8 family.</text>
</comment>
<feature type="signal peptide" evidence="6">
    <location>
        <begin position="1"/>
        <end position="26"/>
    </location>
</feature>
<evidence type="ECO:0000256" key="1">
    <source>
        <dbReference type="ARBA" id="ARBA00004196"/>
    </source>
</evidence>
<reference evidence="8 9" key="1">
    <citation type="submission" date="2020-01" db="EMBL/GenBank/DDBJ databases">
        <title>Whole genome and functional gene identification of agarase of Vibrio HN897.</title>
        <authorList>
            <person name="Liu Y."/>
            <person name="Zhao Z."/>
        </authorList>
    </citation>
    <scope>NUCLEOTIDE SEQUENCE [LARGE SCALE GENOMIC DNA]</scope>
    <source>
        <strain evidence="8 9">HN897</strain>
    </source>
</reference>
<protein>
    <submittedName>
        <fullName evidence="8">ABC transporter substrate-binding protein</fullName>
    </submittedName>
</protein>
<accession>A0A7Z2T6V6</accession>
<dbReference type="PROSITE" id="PS50983">
    <property type="entry name" value="FE_B12_PBP"/>
    <property type="match status" value="1"/>
</dbReference>
<keyword evidence="3" id="KW-0813">Transport</keyword>
<evidence type="ECO:0000313" key="8">
    <source>
        <dbReference type="EMBL" id="QIA65355.1"/>
    </source>
</evidence>
<evidence type="ECO:0000256" key="2">
    <source>
        <dbReference type="ARBA" id="ARBA00008814"/>
    </source>
</evidence>
<keyword evidence="4" id="KW-0408">Iron</keyword>
<dbReference type="Pfam" id="PF01497">
    <property type="entry name" value="Peripla_BP_2"/>
    <property type="match status" value="1"/>
</dbReference>
<dbReference type="Proteomes" id="UP000464262">
    <property type="component" value="Chromosome 2"/>
</dbReference>
<dbReference type="Gene3D" id="3.40.50.1980">
    <property type="entry name" value="Nitrogenase molybdenum iron protein domain"/>
    <property type="match status" value="2"/>
</dbReference>
<proteinExistence type="inferred from homology"/>
<dbReference type="RefSeq" id="WP_164650255.1">
    <property type="nucleotide sequence ID" value="NZ_CP047476.1"/>
</dbReference>
<evidence type="ECO:0000313" key="9">
    <source>
        <dbReference type="Proteomes" id="UP000464262"/>
    </source>
</evidence>
<organism evidence="8 9">
    <name type="scientific">Vibrio astriarenae</name>
    <dbReference type="NCBI Taxonomy" id="1481923"/>
    <lineage>
        <taxon>Bacteria</taxon>
        <taxon>Pseudomonadati</taxon>
        <taxon>Pseudomonadota</taxon>
        <taxon>Gammaproteobacteria</taxon>
        <taxon>Vibrionales</taxon>
        <taxon>Vibrionaceae</taxon>
        <taxon>Vibrio</taxon>
    </lineage>
</organism>
<dbReference type="SUPFAM" id="SSF53807">
    <property type="entry name" value="Helical backbone' metal receptor"/>
    <property type="match status" value="1"/>
</dbReference>
<evidence type="ECO:0000256" key="4">
    <source>
        <dbReference type="ARBA" id="ARBA00022496"/>
    </source>
</evidence>
<name>A0A7Z2T6V6_9VIBR</name>
<dbReference type="GO" id="GO:1901678">
    <property type="term" value="P:iron coordination entity transport"/>
    <property type="evidence" value="ECO:0007669"/>
    <property type="project" value="UniProtKB-ARBA"/>
</dbReference>
<keyword evidence="4" id="KW-0410">Iron transport</keyword>
<dbReference type="PANTHER" id="PTHR30532:SF1">
    <property type="entry name" value="IRON(3+)-HYDROXAMATE-BINDING PROTEIN FHUD"/>
    <property type="match status" value="1"/>
</dbReference>
<dbReference type="PANTHER" id="PTHR30532">
    <property type="entry name" value="IRON III DICITRATE-BINDING PERIPLASMIC PROTEIN"/>
    <property type="match status" value="1"/>
</dbReference>
<dbReference type="GO" id="GO:0030288">
    <property type="term" value="C:outer membrane-bounded periplasmic space"/>
    <property type="evidence" value="ECO:0007669"/>
    <property type="project" value="TreeGrafter"/>
</dbReference>
<feature type="domain" description="Fe/B12 periplasmic-binding" evidence="7">
    <location>
        <begin position="48"/>
        <end position="300"/>
    </location>
</feature>